<organism evidence="9 10">
    <name type="scientific">Hanseniaspora uvarum</name>
    <name type="common">Yeast</name>
    <name type="synonym">Kloeckera apiculata</name>
    <dbReference type="NCBI Taxonomy" id="29833"/>
    <lineage>
        <taxon>Eukaryota</taxon>
        <taxon>Fungi</taxon>
        <taxon>Dikarya</taxon>
        <taxon>Ascomycota</taxon>
        <taxon>Saccharomycotina</taxon>
        <taxon>Saccharomycetes</taxon>
        <taxon>Saccharomycodales</taxon>
        <taxon>Saccharomycodaceae</taxon>
        <taxon>Hanseniaspora</taxon>
    </lineage>
</organism>
<protein>
    <recommendedName>
        <fullName evidence="7">Regulator of rDNA transcription 14</fullName>
    </recommendedName>
</protein>
<dbReference type="InterPro" id="IPR031404">
    <property type="entry name" value="Rrt14"/>
</dbReference>
<evidence type="ECO:0000256" key="5">
    <source>
        <dbReference type="ARBA" id="ARBA00023163"/>
    </source>
</evidence>
<dbReference type="Proteomes" id="UP000095358">
    <property type="component" value="Unassembled WGS sequence"/>
</dbReference>
<evidence type="ECO:0000256" key="4">
    <source>
        <dbReference type="ARBA" id="ARBA00023015"/>
    </source>
</evidence>
<gene>
    <name evidence="7" type="primary">RRT14</name>
    <name evidence="9" type="ORF">AWRI3580_g1635</name>
</gene>
<accession>A0A1E5RR96</accession>
<comment type="function">
    <text evidence="1 7">Involved in ribosome biogenesis, probably through modulation of rDNA transcription.</text>
</comment>
<feature type="compositionally biased region" description="Basic residues" evidence="8">
    <location>
        <begin position="178"/>
        <end position="190"/>
    </location>
</feature>
<dbReference type="AlphaFoldDB" id="A0A1E5RR96"/>
<evidence type="ECO:0000313" key="9">
    <source>
        <dbReference type="EMBL" id="OEJ89400.1"/>
    </source>
</evidence>
<evidence type="ECO:0000256" key="6">
    <source>
        <dbReference type="ARBA" id="ARBA00023242"/>
    </source>
</evidence>
<dbReference type="OrthoDB" id="4069371at2759"/>
<dbReference type="Pfam" id="PF17075">
    <property type="entry name" value="RRT14"/>
    <property type="match status" value="1"/>
</dbReference>
<keyword evidence="6 7" id="KW-0539">Nucleus</keyword>
<evidence type="ECO:0000256" key="8">
    <source>
        <dbReference type="SAM" id="MobiDB-lite"/>
    </source>
</evidence>
<dbReference type="GO" id="GO:0005730">
    <property type="term" value="C:nucleolus"/>
    <property type="evidence" value="ECO:0007669"/>
    <property type="project" value="UniProtKB-SubCell"/>
</dbReference>
<evidence type="ECO:0000256" key="3">
    <source>
        <dbReference type="ARBA" id="ARBA00007142"/>
    </source>
</evidence>
<keyword evidence="4 7" id="KW-0805">Transcription regulation</keyword>
<comment type="subcellular location">
    <subcellularLocation>
        <location evidence="2 7">Nucleus</location>
        <location evidence="2 7">Nucleolus</location>
    </subcellularLocation>
</comment>
<dbReference type="STRING" id="29833.A0A1E5RR96"/>
<keyword evidence="5 7" id="KW-0804">Transcription</keyword>
<comment type="similarity">
    <text evidence="3 7">Belongs to the RRT14 family.</text>
</comment>
<evidence type="ECO:0000256" key="2">
    <source>
        <dbReference type="ARBA" id="ARBA00004604"/>
    </source>
</evidence>
<sequence>MGKSYKNDKTVTTTLVNNLLNNVLPGISNNTDIQGVEYDDPNDLLAQKRSSKFKKLNKKKHTVQLINDSLKKRAFIDDIKQDSILKKQKQRLRKSIKQSTKDKKQLIQNATLQNLKEHFKKGNLTADEQKQLNKMIKKEVMKLKQWDIDYEVKEDLKELQHDILLVTDSKYAESLKRQQLKKNKNKKKTSSIKTDSLVSQYKGLTPGLAPVDMEDSDSEEFDDENGMDLPIDDYQE</sequence>
<feature type="region of interest" description="Disordered" evidence="8">
    <location>
        <begin position="178"/>
        <end position="236"/>
    </location>
</feature>
<name>A0A1E5RR96_HANUV</name>
<comment type="caution">
    <text evidence="9">The sequence shown here is derived from an EMBL/GenBank/DDBJ whole genome shotgun (WGS) entry which is preliminary data.</text>
</comment>
<evidence type="ECO:0000256" key="7">
    <source>
        <dbReference type="RuleBase" id="RU362137"/>
    </source>
</evidence>
<dbReference type="EMBL" id="LPNN01000004">
    <property type="protein sequence ID" value="OEJ89400.1"/>
    <property type="molecule type" value="Genomic_DNA"/>
</dbReference>
<proteinExistence type="inferred from homology"/>
<dbReference type="VEuPathDB" id="FungiDB:AWRI3580_g1635"/>
<evidence type="ECO:0000313" key="10">
    <source>
        <dbReference type="Proteomes" id="UP000095358"/>
    </source>
</evidence>
<reference evidence="10" key="1">
    <citation type="journal article" date="2016" name="Genome Announc.">
        <title>Genome sequences of three species of Hanseniaspora isolated from spontaneous wine fermentations.</title>
        <authorList>
            <person name="Sternes P.R."/>
            <person name="Lee D."/>
            <person name="Kutyna D.R."/>
            <person name="Borneman A.R."/>
        </authorList>
    </citation>
    <scope>NUCLEOTIDE SEQUENCE [LARGE SCALE GENOMIC DNA]</scope>
    <source>
        <strain evidence="10">AWRI3580</strain>
    </source>
</reference>
<evidence type="ECO:0000256" key="1">
    <source>
        <dbReference type="ARBA" id="ARBA00002711"/>
    </source>
</evidence>
<feature type="compositionally biased region" description="Acidic residues" evidence="8">
    <location>
        <begin position="212"/>
        <end position="236"/>
    </location>
</feature>
<keyword evidence="10" id="KW-1185">Reference proteome</keyword>